<dbReference type="AlphaFoldDB" id="A0A6G0VNX9"/>
<name>A0A6G0VNX9_APHCR</name>
<proteinExistence type="predicted"/>
<comment type="caution">
    <text evidence="1">The sequence shown here is derived from an EMBL/GenBank/DDBJ whole genome shotgun (WGS) entry which is preliminary data.</text>
</comment>
<evidence type="ECO:0000313" key="1">
    <source>
        <dbReference type="EMBL" id="KAF0703611.1"/>
    </source>
</evidence>
<protein>
    <submittedName>
        <fullName evidence="1">Uncharacterized protein</fullName>
    </submittedName>
</protein>
<evidence type="ECO:0000313" key="2">
    <source>
        <dbReference type="Proteomes" id="UP000478052"/>
    </source>
</evidence>
<keyword evidence="2" id="KW-1185">Reference proteome</keyword>
<dbReference type="Proteomes" id="UP000478052">
    <property type="component" value="Unassembled WGS sequence"/>
</dbReference>
<dbReference type="EMBL" id="VUJU01013813">
    <property type="protein sequence ID" value="KAF0703611.1"/>
    <property type="molecule type" value="Genomic_DNA"/>
</dbReference>
<feature type="non-terminal residue" evidence="1">
    <location>
        <position position="93"/>
    </location>
</feature>
<reference evidence="1 2" key="1">
    <citation type="submission" date="2019-08" db="EMBL/GenBank/DDBJ databases">
        <title>Whole genome of Aphis craccivora.</title>
        <authorList>
            <person name="Voronova N.V."/>
            <person name="Shulinski R.S."/>
            <person name="Bandarenka Y.V."/>
            <person name="Zhorov D.G."/>
            <person name="Warner D."/>
        </authorList>
    </citation>
    <scope>NUCLEOTIDE SEQUENCE [LARGE SCALE GENOMIC DNA]</scope>
    <source>
        <strain evidence="1">180601</strain>
        <tissue evidence="1">Whole Body</tissue>
    </source>
</reference>
<dbReference type="OrthoDB" id="6627674at2759"/>
<sequence length="93" mass="10729">MGGRKPAVPPSVTIDAILRFKDRIIVTDDVDKNIKCQNKRKRIKVECLTCGSIFDDDYRKKHEINIHHGKRIKVKHLGAPASPFEFARKNFEK</sequence>
<organism evidence="1 2">
    <name type="scientific">Aphis craccivora</name>
    <name type="common">Cowpea aphid</name>
    <dbReference type="NCBI Taxonomy" id="307492"/>
    <lineage>
        <taxon>Eukaryota</taxon>
        <taxon>Metazoa</taxon>
        <taxon>Ecdysozoa</taxon>
        <taxon>Arthropoda</taxon>
        <taxon>Hexapoda</taxon>
        <taxon>Insecta</taxon>
        <taxon>Pterygota</taxon>
        <taxon>Neoptera</taxon>
        <taxon>Paraneoptera</taxon>
        <taxon>Hemiptera</taxon>
        <taxon>Sternorrhyncha</taxon>
        <taxon>Aphidomorpha</taxon>
        <taxon>Aphidoidea</taxon>
        <taxon>Aphididae</taxon>
        <taxon>Aphidini</taxon>
        <taxon>Aphis</taxon>
        <taxon>Aphis</taxon>
    </lineage>
</organism>
<accession>A0A6G0VNX9</accession>
<gene>
    <name evidence="1" type="ORF">FWK35_00037546</name>
</gene>